<name>A0A423X7S1_9PEZI</name>
<dbReference type="Proteomes" id="UP000285146">
    <property type="component" value="Unassembled WGS sequence"/>
</dbReference>
<evidence type="ECO:0000256" key="1">
    <source>
        <dbReference type="SAM" id="MobiDB-lite"/>
    </source>
</evidence>
<dbReference type="AlphaFoldDB" id="A0A423X7S1"/>
<proteinExistence type="predicted"/>
<gene>
    <name evidence="3" type="ORF">VPNG_05016</name>
</gene>
<feature type="region of interest" description="Disordered" evidence="1">
    <location>
        <begin position="167"/>
        <end position="195"/>
    </location>
</feature>
<feature type="region of interest" description="Disordered" evidence="1">
    <location>
        <begin position="293"/>
        <end position="312"/>
    </location>
</feature>
<organism evidence="3 4">
    <name type="scientific">Cytospora leucostoma</name>
    <dbReference type="NCBI Taxonomy" id="1230097"/>
    <lineage>
        <taxon>Eukaryota</taxon>
        <taxon>Fungi</taxon>
        <taxon>Dikarya</taxon>
        <taxon>Ascomycota</taxon>
        <taxon>Pezizomycotina</taxon>
        <taxon>Sordariomycetes</taxon>
        <taxon>Sordariomycetidae</taxon>
        <taxon>Diaporthales</taxon>
        <taxon>Cytosporaceae</taxon>
        <taxon>Cytospora</taxon>
    </lineage>
</organism>
<protein>
    <recommendedName>
        <fullName evidence="5">Mid2 domain-containing protein</fullName>
    </recommendedName>
</protein>
<reference evidence="3 4" key="1">
    <citation type="submission" date="2015-09" db="EMBL/GenBank/DDBJ databases">
        <title>Host preference determinants of Valsa canker pathogens revealed by comparative genomics.</title>
        <authorList>
            <person name="Yin Z."/>
            <person name="Huang L."/>
        </authorList>
    </citation>
    <scope>NUCLEOTIDE SEQUENCE [LARGE SCALE GENOMIC DNA]</scope>
    <source>
        <strain evidence="3 4">SXYLt</strain>
    </source>
</reference>
<sequence length="312" mass="31970">MSTTTYSSPILSSFPLDALTTTFTPPATCSGVFTSSGVAIIDPDLSCLPEGFTKSSTDYFSPGLVCPSGYVTACNDNAGVSSITTVTCCPYREDITLGCVTPSTLSSLWETLFCTWIAPESGAEVQITVSNGGTTSTLKTTMTSPGGINAYGVRMVYESSDLAAATTTSGQSTPASTGASATATDTGTGSVDDDSGGDSGLSLGATLTIAIVVPLAVIAAAVWAFFFIRKRKQAQRLHPSGGASSMPGFGDQKGYYGTVGSAPGGYADPKSPRLGLAEVSGVGAYGVRNQHQEAVELGEREPPVELPAEHYR</sequence>
<keyword evidence="2" id="KW-0812">Transmembrane</keyword>
<dbReference type="InParanoid" id="A0A423X7S1"/>
<keyword evidence="2" id="KW-0472">Membrane</keyword>
<evidence type="ECO:0000313" key="4">
    <source>
        <dbReference type="Proteomes" id="UP000285146"/>
    </source>
</evidence>
<evidence type="ECO:0000313" key="3">
    <source>
        <dbReference type="EMBL" id="ROW11824.1"/>
    </source>
</evidence>
<feature type="compositionally biased region" description="Low complexity" evidence="1">
    <location>
        <begin position="167"/>
        <end position="190"/>
    </location>
</feature>
<accession>A0A423X7S1</accession>
<dbReference type="EMBL" id="LKEB01000025">
    <property type="protein sequence ID" value="ROW11824.1"/>
    <property type="molecule type" value="Genomic_DNA"/>
</dbReference>
<keyword evidence="4" id="KW-1185">Reference proteome</keyword>
<dbReference type="STRING" id="1230097.A0A423X7S1"/>
<comment type="caution">
    <text evidence="3">The sequence shown here is derived from an EMBL/GenBank/DDBJ whole genome shotgun (WGS) entry which is preliminary data.</text>
</comment>
<evidence type="ECO:0000256" key="2">
    <source>
        <dbReference type="SAM" id="Phobius"/>
    </source>
</evidence>
<evidence type="ECO:0008006" key="5">
    <source>
        <dbReference type="Google" id="ProtNLM"/>
    </source>
</evidence>
<dbReference type="OrthoDB" id="4770059at2759"/>
<keyword evidence="2" id="KW-1133">Transmembrane helix</keyword>
<feature type="transmembrane region" description="Helical" evidence="2">
    <location>
        <begin position="203"/>
        <end position="228"/>
    </location>
</feature>